<dbReference type="RefSeq" id="WP_257745808.1">
    <property type="nucleotide sequence ID" value="NZ_CP102487.1"/>
</dbReference>
<dbReference type="SUPFAM" id="SSF53223">
    <property type="entry name" value="Aminoacid dehydrogenase-like, N-terminal domain"/>
    <property type="match status" value="1"/>
</dbReference>
<dbReference type="GO" id="GO:0005829">
    <property type="term" value="C:cytosol"/>
    <property type="evidence" value="ECO:0007669"/>
    <property type="project" value="TreeGrafter"/>
</dbReference>
<feature type="domain" description="Shikimate dehydrogenase substrate binding N-terminal" evidence="3">
    <location>
        <begin position="12"/>
        <end position="94"/>
    </location>
</feature>
<dbReference type="PANTHER" id="PTHR21089">
    <property type="entry name" value="SHIKIMATE DEHYDROGENASE"/>
    <property type="match status" value="1"/>
</dbReference>
<dbReference type="InterPro" id="IPR013708">
    <property type="entry name" value="Shikimate_DH-bd_N"/>
</dbReference>
<evidence type="ECO:0000313" key="4">
    <source>
        <dbReference type="EMBL" id="UUX59338.1"/>
    </source>
</evidence>
<dbReference type="InterPro" id="IPR022893">
    <property type="entry name" value="Shikimate_DH_fam"/>
</dbReference>
<dbReference type="InterPro" id="IPR036291">
    <property type="entry name" value="NAD(P)-bd_dom_sf"/>
</dbReference>
<reference evidence="4" key="1">
    <citation type="journal article" date="2022" name="Pest Manag. Sci.">
        <title>Glutamicibacter halophytocola-mediated host fitness of potato tuber moth on Solanaceae crops.</title>
        <authorList>
            <person name="Wang W."/>
            <person name="Xiao G."/>
            <person name="Du G."/>
            <person name="Chang L."/>
            <person name="Yang Y."/>
            <person name="Ye J."/>
            <person name="Chen B."/>
        </authorList>
    </citation>
    <scope>NUCLEOTIDE SEQUENCE</scope>
    <source>
        <strain evidence="4">S2</strain>
    </source>
</reference>
<keyword evidence="2" id="KW-0057">Aromatic amino acid biosynthesis</keyword>
<accession>A0AA95BTW3</accession>
<evidence type="ECO:0000313" key="5">
    <source>
        <dbReference type="Proteomes" id="UP001060018"/>
    </source>
</evidence>
<sequence length="278" mass="29790">MSHSINATQLFIIGSHASQTMSPDLWNPVFEALGNHWSYEPRDVPAHSPMQEIRNSLLSTEVIGANVTMPHKQWAAGIADERSEQVSLSGAANLLIRQGGKLHAYNTDLIAVATKLATRMHDHVVLLGAGGAARAALVALKGHIGTVTIADRDQEAANQLLSLATHMGVPGKSVDWPRASQAAAQASLIINATPIGKHAEDGAAWGTAQLLPGTYVYDFVYSAHTTGTIKAAIEQGLEYSDGWEHLLLQAEAMVPLLGLPEQGKTQLQHSLQRIRDNN</sequence>
<name>A0AA95BTW3_9MICC</name>
<dbReference type="InterPro" id="IPR046346">
    <property type="entry name" value="Aminoacid_DH-like_N_sf"/>
</dbReference>
<dbReference type="EMBL" id="CP102487">
    <property type="protein sequence ID" value="UUX59338.1"/>
    <property type="molecule type" value="Genomic_DNA"/>
</dbReference>
<dbReference type="GO" id="GO:0004764">
    <property type="term" value="F:shikimate 3-dehydrogenase (NADP+) activity"/>
    <property type="evidence" value="ECO:0007669"/>
    <property type="project" value="InterPro"/>
</dbReference>
<dbReference type="GO" id="GO:0009073">
    <property type="term" value="P:aromatic amino acid family biosynthetic process"/>
    <property type="evidence" value="ECO:0007669"/>
    <property type="project" value="UniProtKB-KW"/>
</dbReference>
<dbReference type="GO" id="GO:0050661">
    <property type="term" value="F:NADP binding"/>
    <property type="evidence" value="ECO:0007669"/>
    <property type="project" value="TreeGrafter"/>
</dbReference>
<dbReference type="GO" id="GO:0009423">
    <property type="term" value="P:chorismate biosynthetic process"/>
    <property type="evidence" value="ECO:0007669"/>
    <property type="project" value="TreeGrafter"/>
</dbReference>
<dbReference type="AlphaFoldDB" id="A0AA95BTW3"/>
<proteinExistence type="predicted"/>
<evidence type="ECO:0000256" key="1">
    <source>
        <dbReference type="ARBA" id="ARBA00004871"/>
    </source>
</evidence>
<comment type="pathway">
    <text evidence="1">Metabolic intermediate biosynthesis; chorismate biosynthesis; chorismate from D-erythrose 4-phosphate and phosphoenolpyruvate: step 4/7.</text>
</comment>
<evidence type="ECO:0000256" key="2">
    <source>
        <dbReference type="ARBA" id="ARBA00023141"/>
    </source>
</evidence>
<keyword evidence="2" id="KW-0028">Amino-acid biosynthesis</keyword>
<dbReference type="Pfam" id="PF08501">
    <property type="entry name" value="Shikimate_dh_N"/>
    <property type="match status" value="1"/>
</dbReference>
<organism evidence="4 5">
    <name type="scientific">Glutamicibacter halophytocola</name>
    <dbReference type="NCBI Taxonomy" id="1933880"/>
    <lineage>
        <taxon>Bacteria</taxon>
        <taxon>Bacillati</taxon>
        <taxon>Actinomycetota</taxon>
        <taxon>Actinomycetes</taxon>
        <taxon>Micrococcales</taxon>
        <taxon>Micrococcaceae</taxon>
        <taxon>Glutamicibacter</taxon>
    </lineage>
</organism>
<dbReference type="PANTHER" id="PTHR21089:SF1">
    <property type="entry name" value="BIFUNCTIONAL 3-DEHYDROQUINATE DEHYDRATASE_SHIKIMATE DEHYDROGENASE, CHLOROPLASTIC"/>
    <property type="match status" value="1"/>
</dbReference>
<dbReference type="Gene3D" id="3.40.50.10860">
    <property type="entry name" value="Leucine Dehydrogenase, chain A, domain 1"/>
    <property type="match status" value="1"/>
</dbReference>
<dbReference type="Proteomes" id="UP001060018">
    <property type="component" value="Chromosome"/>
</dbReference>
<dbReference type="Gene3D" id="3.40.50.720">
    <property type="entry name" value="NAD(P)-binding Rossmann-like Domain"/>
    <property type="match status" value="1"/>
</dbReference>
<dbReference type="SUPFAM" id="SSF51735">
    <property type="entry name" value="NAD(P)-binding Rossmann-fold domains"/>
    <property type="match status" value="1"/>
</dbReference>
<gene>
    <name evidence="4" type="ORF">NUH22_01475</name>
</gene>
<evidence type="ECO:0000259" key="3">
    <source>
        <dbReference type="Pfam" id="PF08501"/>
    </source>
</evidence>
<protein>
    <submittedName>
        <fullName evidence="4">Shikimate dehydrogenase</fullName>
    </submittedName>
</protein>
<dbReference type="GO" id="GO:0019632">
    <property type="term" value="P:shikimate metabolic process"/>
    <property type="evidence" value="ECO:0007669"/>
    <property type="project" value="TreeGrafter"/>
</dbReference>